<evidence type="ECO:0000313" key="2">
    <source>
        <dbReference type="EMBL" id="MCL7023354.1"/>
    </source>
</evidence>
<protein>
    <recommendedName>
        <fullName evidence="1">Myb-like domain-containing protein</fullName>
    </recommendedName>
</protein>
<dbReference type="SUPFAM" id="SSF46689">
    <property type="entry name" value="Homeodomain-like"/>
    <property type="match status" value="1"/>
</dbReference>
<evidence type="ECO:0000259" key="1">
    <source>
        <dbReference type="PROSITE" id="PS50090"/>
    </source>
</evidence>
<evidence type="ECO:0000313" key="3">
    <source>
        <dbReference type="Proteomes" id="UP001177140"/>
    </source>
</evidence>
<dbReference type="PANTHER" id="PTHR47430:SF4">
    <property type="entry name" value="GB|AAC33480.1"/>
    <property type="match status" value="1"/>
</dbReference>
<dbReference type="InterPro" id="IPR009057">
    <property type="entry name" value="Homeodomain-like_sf"/>
</dbReference>
<reference evidence="2" key="1">
    <citation type="submission" date="2022-03" db="EMBL/GenBank/DDBJ databases">
        <title>A functionally conserved STORR gene fusion in Papaver species that diverged 16.8 million years ago.</title>
        <authorList>
            <person name="Catania T."/>
        </authorList>
    </citation>
    <scope>NUCLEOTIDE SEQUENCE</scope>
    <source>
        <strain evidence="2">S-191538</strain>
    </source>
</reference>
<sequence>MFSIPKFYNFNVQLRDNIGWQAISDTVATRTHADCCYKWYTKLSSSMVKEGVWADVDDFRLLNELYMLDACCVEDVDWDNLLEYRSGEICQKRWRQMVNHIGEHGIKSFIQQVEVLAKRYCPELLETREAFDSKPLIS</sequence>
<dbReference type="AlphaFoldDB" id="A0AA41RSM3"/>
<dbReference type="InterPro" id="IPR001005">
    <property type="entry name" value="SANT/Myb"/>
</dbReference>
<dbReference type="PANTHER" id="PTHR47430">
    <property type="entry name" value="GB|AAC33480.1"/>
    <property type="match status" value="1"/>
</dbReference>
<name>A0AA41RSM3_PAPNU</name>
<dbReference type="PROSITE" id="PS50090">
    <property type="entry name" value="MYB_LIKE"/>
    <property type="match status" value="1"/>
</dbReference>
<organism evidence="2 3">
    <name type="scientific">Papaver nudicaule</name>
    <name type="common">Iceland poppy</name>
    <dbReference type="NCBI Taxonomy" id="74823"/>
    <lineage>
        <taxon>Eukaryota</taxon>
        <taxon>Viridiplantae</taxon>
        <taxon>Streptophyta</taxon>
        <taxon>Embryophyta</taxon>
        <taxon>Tracheophyta</taxon>
        <taxon>Spermatophyta</taxon>
        <taxon>Magnoliopsida</taxon>
        <taxon>Ranunculales</taxon>
        <taxon>Papaveraceae</taxon>
        <taxon>Papaveroideae</taxon>
        <taxon>Papaver</taxon>
    </lineage>
</organism>
<proteinExistence type="predicted"/>
<gene>
    <name evidence="2" type="ORF">MKW94_023686</name>
</gene>
<comment type="caution">
    <text evidence="2">The sequence shown here is derived from an EMBL/GenBank/DDBJ whole genome shotgun (WGS) entry which is preliminary data.</text>
</comment>
<dbReference type="EMBL" id="JAJJMA010021318">
    <property type="protein sequence ID" value="MCL7023354.1"/>
    <property type="molecule type" value="Genomic_DNA"/>
</dbReference>
<accession>A0AA41RSM3</accession>
<feature type="domain" description="Myb-like" evidence="1">
    <location>
        <begin position="45"/>
        <end position="98"/>
    </location>
</feature>
<keyword evidence="3" id="KW-1185">Reference proteome</keyword>
<dbReference type="Proteomes" id="UP001177140">
    <property type="component" value="Unassembled WGS sequence"/>
</dbReference>